<keyword evidence="2" id="KW-1133">Transmembrane helix</keyword>
<evidence type="ECO:0000313" key="6">
    <source>
        <dbReference type="Proteomes" id="UP001281761"/>
    </source>
</evidence>
<keyword evidence="2" id="KW-0472">Membrane</keyword>
<feature type="signal peptide" evidence="3">
    <location>
        <begin position="1"/>
        <end position="18"/>
    </location>
</feature>
<sequence>MIFTTVFHLLFVFTEISSFSDTPPQSNVYIAPHTVPVSSSINNSYRYSSSKQLEKNLTMQKNGGYHDVPLVYDVLKLQHQSDYDYSVALGRLAVAITNKHRANKGLSPLLNWHPLIHYECDKHNKYMATTQGIDHEGFNERYAVFRANGGGGSCSENVLARWVGNTTAYEGMDQWFNSDGHRRNIEDATGNSAGVAFHHATGARYGVYGCQMFTNFTPAYTEDIYTNHENYNWVSGQIVPQITAIEIDANLGGSTATVTAFGRGFPTGITFTATVKTQSGSEKSFTINFDNDTQGSNTKVPIINGGLEAGETYEMVSVFNEDSKRVVFCQNITLMLPGGPPKVPKVLSLITEMNADKSQALIRIKGENLPNTNPFTIRYNSGVVRSITLSPSTSTESKPATIPLYPSPLAEYGETYAAWVSHTDFALDGCNQSFTIPQGPPRVISASGHLSADNRSIVVNVTGKSFPTTGQFSLRLETKKGVLTVNASPRSSTSATSDPISVGEDGELEYGEQCVVQSFTHSTQILCVGVVLTVPTLKPTIQSVEATIASDLDFMLVTLHGTTLPKEGNYTVKLNGSVKFTVTSIDEFSASGLVQMHPKVKMEYETMYVVKSIKHKTEKIIFNKMNFTTPAGGERVTQLELVLSSTREFIIVRVNGTSLPQISLLLTFQTTSLSNSHSVLSSSLTTPSLPNADIEVEVEIDENGGGETKFAVNETVPFVDGSNYKIVSIREAATKRELAFVPATLPFPTKPEKPGKKGGMSTGAVVGIVVGVIVGTLLIVALIVIVILLVVRKGKKRSSAPAKRTTNLQEIGTPVEQKQAVAEPYSYKPASIVTAQNPTFSSSPSKPVQQYQPANAYQPPTQMKPPSQPPPLPSNRPPPPKHAPPPGPPPNVIRTQPASLPSSNQNSTPNGQSGLKPSQIAKQQSAQPKAVSGVGGGQAGASKSVESHCYFDSFMIWLASETITSMSVPTYRKAFIEFKSSPKVVVGPAA</sequence>
<dbReference type="SUPFAM" id="SSF55797">
    <property type="entry name" value="PR-1-like"/>
    <property type="match status" value="1"/>
</dbReference>
<reference evidence="5 6" key="1">
    <citation type="journal article" date="2022" name="bioRxiv">
        <title>Genomics of Preaxostyla Flagellates Illuminates Evolutionary Transitions and the Path Towards Mitochondrial Loss.</title>
        <authorList>
            <person name="Novak L.V.F."/>
            <person name="Treitli S.C."/>
            <person name="Pyrih J."/>
            <person name="Halakuc P."/>
            <person name="Pipaliya S.V."/>
            <person name="Vacek V."/>
            <person name="Brzon O."/>
            <person name="Soukal P."/>
            <person name="Eme L."/>
            <person name="Dacks J.B."/>
            <person name="Karnkowska A."/>
            <person name="Elias M."/>
            <person name="Hampl V."/>
        </authorList>
    </citation>
    <scope>NUCLEOTIDE SEQUENCE [LARGE SCALE GENOMIC DNA]</scope>
    <source>
        <strain evidence="5">NAU3</strain>
        <tissue evidence="5">Gut</tissue>
    </source>
</reference>
<feature type="compositionally biased region" description="Pro residues" evidence="1">
    <location>
        <begin position="862"/>
        <end position="891"/>
    </location>
</feature>
<dbReference type="Proteomes" id="UP001281761">
    <property type="component" value="Unassembled WGS sequence"/>
</dbReference>
<evidence type="ECO:0000259" key="4">
    <source>
        <dbReference type="Pfam" id="PF00188"/>
    </source>
</evidence>
<feature type="region of interest" description="Disordered" evidence="1">
    <location>
        <begin position="836"/>
        <end position="942"/>
    </location>
</feature>
<feature type="chain" id="PRO_5047362948" description="SCP domain-containing protein" evidence="3">
    <location>
        <begin position="19"/>
        <end position="990"/>
    </location>
</feature>
<feature type="compositionally biased region" description="Polar residues" evidence="1">
    <location>
        <begin position="836"/>
        <end position="846"/>
    </location>
</feature>
<name>A0ABQ9YIW0_9EUKA</name>
<feature type="compositionally biased region" description="Polar residues" evidence="1">
    <location>
        <begin position="893"/>
        <end position="927"/>
    </location>
</feature>
<keyword evidence="2" id="KW-0812">Transmembrane</keyword>
<evidence type="ECO:0000256" key="2">
    <source>
        <dbReference type="SAM" id="Phobius"/>
    </source>
</evidence>
<evidence type="ECO:0000313" key="5">
    <source>
        <dbReference type="EMBL" id="KAK2963701.1"/>
    </source>
</evidence>
<dbReference type="InterPro" id="IPR014044">
    <property type="entry name" value="CAP_dom"/>
</dbReference>
<evidence type="ECO:0000256" key="1">
    <source>
        <dbReference type="SAM" id="MobiDB-lite"/>
    </source>
</evidence>
<feature type="transmembrane region" description="Helical" evidence="2">
    <location>
        <begin position="764"/>
        <end position="791"/>
    </location>
</feature>
<accession>A0ABQ9YIW0</accession>
<dbReference type="InterPro" id="IPR035940">
    <property type="entry name" value="CAP_sf"/>
</dbReference>
<proteinExistence type="predicted"/>
<protein>
    <recommendedName>
        <fullName evidence="4">SCP domain-containing protein</fullName>
    </recommendedName>
</protein>
<comment type="caution">
    <text evidence="5">The sequence shown here is derived from an EMBL/GenBank/DDBJ whole genome shotgun (WGS) entry which is preliminary data.</text>
</comment>
<dbReference type="Gene3D" id="3.40.33.10">
    <property type="entry name" value="CAP"/>
    <property type="match status" value="1"/>
</dbReference>
<dbReference type="Pfam" id="PF00188">
    <property type="entry name" value="CAP"/>
    <property type="match status" value="1"/>
</dbReference>
<dbReference type="CDD" id="cd05379">
    <property type="entry name" value="CAP_bacterial"/>
    <property type="match status" value="1"/>
</dbReference>
<feature type="compositionally biased region" description="Low complexity" evidence="1">
    <location>
        <begin position="847"/>
        <end position="861"/>
    </location>
</feature>
<dbReference type="PANTHER" id="PTHR31157:SF30">
    <property type="entry name" value="SCP DOMAIN-CONTAINING PROTEIN"/>
    <property type="match status" value="1"/>
</dbReference>
<feature type="domain" description="SCP" evidence="4">
    <location>
        <begin position="96"/>
        <end position="211"/>
    </location>
</feature>
<dbReference type="EMBL" id="JARBJD010000005">
    <property type="protein sequence ID" value="KAK2963701.1"/>
    <property type="molecule type" value="Genomic_DNA"/>
</dbReference>
<keyword evidence="3" id="KW-0732">Signal</keyword>
<gene>
    <name evidence="5" type="ORF">BLNAU_1266</name>
</gene>
<keyword evidence="6" id="KW-1185">Reference proteome</keyword>
<organism evidence="5 6">
    <name type="scientific">Blattamonas nauphoetae</name>
    <dbReference type="NCBI Taxonomy" id="2049346"/>
    <lineage>
        <taxon>Eukaryota</taxon>
        <taxon>Metamonada</taxon>
        <taxon>Preaxostyla</taxon>
        <taxon>Oxymonadida</taxon>
        <taxon>Blattamonas</taxon>
    </lineage>
</organism>
<evidence type="ECO:0000256" key="3">
    <source>
        <dbReference type="SAM" id="SignalP"/>
    </source>
</evidence>
<dbReference type="PANTHER" id="PTHR31157">
    <property type="entry name" value="SCP DOMAIN-CONTAINING PROTEIN"/>
    <property type="match status" value="1"/>
</dbReference>